<sequence>MDWIQNENRLRPGGSSFRRGSAVRDAAHLAPRSEGVVRRVGPERRADPHALRGTRRGGPHPSPAGRPRPPAPPGQQAAATPGHPHAFEKP</sequence>
<feature type="compositionally biased region" description="Basic and acidic residues" evidence="1">
    <location>
        <begin position="35"/>
        <end position="50"/>
    </location>
</feature>
<accession>M3E9L8</accession>
<reference evidence="3" key="1">
    <citation type="journal article" date="2013" name="Genome Announc.">
        <title>Draft Genome Sequence of Streptomyces bottropensis ATCC 25435, a Bottromycin-Producing Actinomycete.</title>
        <authorList>
            <person name="Zhang H."/>
            <person name="Zhou W."/>
            <person name="Zhuang Y."/>
            <person name="Liang X."/>
            <person name="Liu T."/>
        </authorList>
    </citation>
    <scope>NUCLEOTIDE SEQUENCE [LARGE SCALE GENOMIC DNA]</scope>
    <source>
        <strain evidence="3">ATCC 25435</strain>
    </source>
</reference>
<evidence type="ECO:0000313" key="2">
    <source>
        <dbReference type="EMBL" id="EMF52851.1"/>
    </source>
</evidence>
<gene>
    <name evidence="2" type="ORF">SBD_5927</name>
</gene>
<feature type="region of interest" description="Disordered" evidence="1">
    <location>
        <begin position="1"/>
        <end position="90"/>
    </location>
</feature>
<proteinExistence type="predicted"/>
<dbReference type="EMBL" id="KB405094">
    <property type="protein sequence ID" value="EMF52851.1"/>
    <property type="molecule type" value="Genomic_DNA"/>
</dbReference>
<evidence type="ECO:0000313" key="3">
    <source>
        <dbReference type="Proteomes" id="UP000030760"/>
    </source>
</evidence>
<organism evidence="2 3">
    <name type="scientific">Streptomyces bottropensis ATCC 25435</name>
    <dbReference type="NCBI Taxonomy" id="1054862"/>
    <lineage>
        <taxon>Bacteria</taxon>
        <taxon>Bacillati</taxon>
        <taxon>Actinomycetota</taxon>
        <taxon>Actinomycetes</taxon>
        <taxon>Kitasatosporales</taxon>
        <taxon>Streptomycetaceae</taxon>
        <taxon>Streptomyces</taxon>
    </lineage>
</organism>
<evidence type="ECO:0000256" key="1">
    <source>
        <dbReference type="SAM" id="MobiDB-lite"/>
    </source>
</evidence>
<dbReference type="AlphaFoldDB" id="M3E9L8"/>
<protein>
    <submittedName>
        <fullName evidence="2">Uncharacterized protein</fullName>
    </submittedName>
</protein>
<feature type="compositionally biased region" description="Pro residues" evidence="1">
    <location>
        <begin position="60"/>
        <end position="73"/>
    </location>
</feature>
<name>M3E9L8_9ACTN</name>
<dbReference type="Proteomes" id="UP000030760">
    <property type="component" value="Unassembled WGS sequence"/>
</dbReference>
<feature type="compositionally biased region" description="Low complexity" evidence="1">
    <location>
        <begin position="74"/>
        <end position="84"/>
    </location>
</feature>